<name>A0A3M2VBQ2_PSEYM</name>
<dbReference type="EMBL" id="RBNL01004218">
    <property type="protein sequence ID" value="RML36697.1"/>
    <property type="molecule type" value="Genomic_DNA"/>
</dbReference>
<proteinExistence type="predicted"/>
<accession>A0A3M2VBQ2</accession>
<gene>
    <name evidence="1" type="ORF">APX70_01097</name>
</gene>
<evidence type="ECO:0000313" key="1">
    <source>
        <dbReference type="EMBL" id="RML36697.1"/>
    </source>
</evidence>
<dbReference type="AlphaFoldDB" id="A0A3M2VBQ2"/>
<reference evidence="1 2" key="1">
    <citation type="submission" date="2018-08" db="EMBL/GenBank/DDBJ databases">
        <title>Recombination of ecologically and evolutionarily significant loci maintains genetic cohesion in the Pseudomonas syringae species complex.</title>
        <authorList>
            <person name="Dillon M."/>
            <person name="Thakur S."/>
            <person name="Almeida R.N.D."/>
            <person name="Weir B.S."/>
            <person name="Guttman D.S."/>
        </authorList>
    </citation>
    <scope>NUCLEOTIDE SEQUENCE [LARGE SCALE GENOMIC DNA]</scope>
    <source>
        <strain evidence="1 2">88_10</strain>
    </source>
</reference>
<protein>
    <submittedName>
        <fullName evidence="1">Uncharacterized protein</fullName>
    </submittedName>
</protein>
<organism evidence="1 2">
    <name type="scientific">Pseudomonas syringae pv. maculicola</name>
    <dbReference type="NCBI Taxonomy" id="59511"/>
    <lineage>
        <taxon>Bacteria</taxon>
        <taxon>Pseudomonadati</taxon>
        <taxon>Pseudomonadota</taxon>
        <taxon>Gammaproteobacteria</taxon>
        <taxon>Pseudomonadales</taxon>
        <taxon>Pseudomonadaceae</taxon>
        <taxon>Pseudomonas</taxon>
    </lineage>
</organism>
<sequence>MICGLHLGDEIDIQLEDVEFRFKEPISEYLDSLNALHQSVSCYELRVSIVVVNAKKSSHDTRQRPGISITGLVLNLIAKSEHRGHYRSCSVRVAAILKPE</sequence>
<evidence type="ECO:0000313" key="2">
    <source>
        <dbReference type="Proteomes" id="UP000282378"/>
    </source>
</evidence>
<comment type="caution">
    <text evidence="1">The sequence shown here is derived from an EMBL/GenBank/DDBJ whole genome shotgun (WGS) entry which is preliminary data.</text>
</comment>
<dbReference type="Proteomes" id="UP000282378">
    <property type="component" value="Unassembled WGS sequence"/>
</dbReference>